<accession>A0A6M0IBQ8</accession>
<gene>
    <name evidence="1" type="ORF">GK091_01855</name>
</gene>
<dbReference type="AlphaFoldDB" id="A0A6M0IBQ8"/>
<keyword evidence="2" id="KW-1185">Reference proteome</keyword>
<protein>
    <submittedName>
        <fullName evidence="1">Uncharacterized protein</fullName>
    </submittedName>
</protein>
<organism evidence="1 2">
    <name type="scientific">Spirosoma agri</name>
    <dbReference type="NCBI Taxonomy" id="1987381"/>
    <lineage>
        <taxon>Bacteria</taxon>
        <taxon>Pseudomonadati</taxon>
        <taxon>Bacteroidota</taxon>
        <taxon>Cytophagia</taxon>
        <taxon>Cytophagales</taxon>
        <taxon>Cytophagaceae</taxon>
        <taxon>Spirosoma</taxon>
    </lineage>
</organism>
<dbReference type="Proteomes" id="UP000477386">
    <property type="component" value="Unassembled WGS sequence"/>
</dbReference>
<evidence type="ECO:0000313" key="1">
    <source>
        <dbReference type="EMBL" id="NEU65609.1"/>
    </source>
</evidence>
<sequence length="222" mass="22009">MKSSIRFSSGMLLLPLSLFLVTAGVAQTVTPLVQASLATGAISEVALIPQDSSSTATAHLDSAVAALAKGDKTTTTEELKTGIAGLEAEAERKPTSFKTKLLAQASKLKALLPLIPTGALGSGLLGKAVDLAKLASGGNKLEGLLAAGSLIGKGSQLTSSLSGIGSALSGLSGTSQSTSQSLLSKALSTVSKLDQGGLTAKAAEPAAKTQISSLLNLVKGVL</sequence>
<proteinExistence type="predicted"/>
<evidence type="ECO:0000313" key="2">
    <source>
        <dbReference type="Proteomes" id="UP000477386"/>
    </source>
</evidence>
<reference evidence="1 2" key="1">
    <citation type="submission" date="2020-02" db="EMBL/GenBank/DDBJ databases">
        <title>Draft genome sequence of two Spirosoma agri KCTC 52727 and Spirosoma terrae KCTC 52035.</title>
        <authorList>
            <person name="Rojas J."/>
            <person name="Ambika Manirajan B."/>
            <person name="Ratering S."/>
            <person name="Suarez C."/>
            <person name="Schnell S."/>
        </authorList>
    </citation>
    <scope>NUCLEOTIDE SEQUENCE [LARGE SCALE GENOMIC DNA]</scope>
    <source>
        <strain evidence="1 2">KCTC 52727</strain>
    </source>
</reference>
<dbReference type="EMBL" id="JAAGNZ010000001">
    <property type="protein sequence ID" value="NEU65609.1"/>
    <property type="molecule type" value="Genomic_DNA"/>
</dbReference>
<dbReference type="RefSeq" id="WP_164034927.1">
    <property type="nucleotide sequence ID" value="NZ_JAAGNZ010000001.1"/>
</dbReference>
<comment type="caution">
    <text evidence="1">The sequence shown here is derived from an EMBL/GenBank/DDBJ whole genome shotgun (WGS) entry which is preliminary data.</text>
</comment>
<name>A0A6M0IBQ8_9BACT</name>